<dbReference type="Gene3D" id="3.30.565.10">
    <property type="entry name" value="Histidine kinase-like ATPase, C-terminal domain"/>
    <property type="match status" value="1"/>
</dbReference>
<dbReference type="InterPro" id="IPR050482">
    <property type="entry name" value="Sensor_HK_TwoCompSys"/>
</dbReference>
<feature type="domain" description="Histidine kinase/HSP90-like ATPase" evidence="10">
    <location>
        <begin position="345"/>
        <end position="443"/>
    </location>
</feature>
<dbReference type="SUPFAM" id="SSF55874">
    <property type="entry name" value="ATPase domain of HSP90 chaperone/DNA topoisomerase II/histidine kinase"/>
    <property type="match status" value="1"/>
</dbReference>
<dbReference type="Gene3D" id="1.20.5.1930">
    <property type="match status" value="1"/>
</dbReference>
<feature type="transmembrane region" description="Helical" evidence="9">
    <location>
        <begin position="185"/>
        <end position="206"/>
    </location>
</feature>
<dbReference type="Pfam" id="PF02518">
    <property type="entry name" value="HATPase_c"/>
    <property type="match status" value="1"/>
</dbReference>
<dbReference type="EMBL" id="JAAXOW010000002">
    <property type="protein sequence ID" value="NKX93502.1"/>
    <property type="molecule type" value="Genomic_DNA"/>
</dbReference>
<dbReference type="GO" id="GO:0005524">
    <property type="term" value="F:ATP binding"/>
    <property type="evidence" value="ECO:0007669"/>
    <property type="project" value="UniProtKB-KW"/>
</dbReference>
<evidence type="ECO:0000313" key="12">
    <source>
        <dbReference type="Proteomes" id="UP000774283"/>
    </source>
</evidence>
<dbReference type="EC" id="2.7.13.3" evidence="2"/>
<organism evidence="11 12">
    <name type="scientific">Sanguibacter hominis ATCC BAA-789</name>
    <dbReference type="NCBI Taxonomy" id="1312740"/>
    <lineage>
        <taxon>Bacteria</taxon>
        <taxon>Bacillati</taxon>
        <taxon>Actinomycetota</taxon>
        <taxon>Actinomycetes</taxon>
        <taxon>Micrococcales</taxon>
        <taxon>Sanguibacteraceae</taxon>
        <taxon>Sanguibacter</taxon>
    </lineage>
</organism>
<dbReference type="PANTHER" id="PTHR24421">
    <property type="entry name" value="NITRATE/NITRITE SENSOR PROTEIN NARX-RELATED"/>
    <property type="match status" value="1"/>
</dbReference>
<comment type="catalytic activity">
    <reaction evidence="1">
        <text>ATP + protein L-histidine = ADP + protein N-phospho-L-histidine.</text>
        <dbReference type="EC" id="2.7.13.3"/>
    </reaction>
</comment>
<dbReference type="CDD" id="cd16917">
    <property type="entry name" value="HATPase_UhpB-NarQ-NarX-like"/>
    <property type="match status" value="1"/>
</dbReference>
<dbReference type="GO" id="GO:0016020">
    <property type="term" value="C:membrane"/>
    <property type="evidence" value="ECO:0007669"/>
    <property type="project" value="InterPro"/>
</dbReference>
<keyword evidence="4" id="KW-0808">Transferase</keyword>
<feature type="transmembrane region" description="Helical" evidence="9">
    <location>
        <begin position="26"/>
        <end position="44"/>
    </location>
</feature>
<evidence type="ECO:0000256" key="9">
    <source>
        <dbReference type="SAM" id="Phobius"/>
    </source>
</evidence>
<evidence type="ECO:0000256" key="1">
    <source>
        <dbReference type="ARBA" id="ARBA00000085"/>
    </source>
</evidence>
<accession>A0A9X5FEI6</accession>
<dbReference type="InterPro" id="IPR011712">
    <property type="entry name" value="Sig_transdc_His_kin_sub3_dim/P"/>
</dbReference>
<dbReference type="GO" id="GO:0046983">
    <property type="term" value="F:protein dimerization activity"/>
    <property type="evidence" value="ECO:0007669"/>
    <property type="project" value="InterPro"/>
</dbReference>
<evidence type="ECO:0000256" key="4">
    <source>
        <dbReference type="ARBA" id="ARBA00022679"/>
    </source>
</evidence>
<sequence>MTTPAVNRPERIPAWRALAHRQSWRHFAYVNVAMLLAPFAFTWTVTTVSLIGGLLVTVVGLFVPGAMVVAGRGWGAMYRGLARGLLGADVAAPPRRRRRTSVSGSLWAMLTDAPGWRALLFGAVSLPVAIVSFTVSWTFLALGVGGVTHWAWSWSLPTQVGWDGQMHRGAQINGGWFFDTPGRQLLLVAIGAVSLLVWVVVNRAAADVWRWLTASMLAPTATELRVAALEESRSRTVEDADARLRRIERELHDGTQARLVAVAMQLGEAKELLGTAPAEASDLLETAHASTKETLAELREIARTIRPPALEAGLEVALETLAARSAIPVRLHATRSDGATHASPAAETIVYFGVAELITNATKHADATRVDVELVQRPGALHVTVRDDGRGGAVVVPPAAGPGWSGTGLAGLAERVRSVDGTLTIDSPHGGPTVVTVTVPVQAG</sequence>
<keyword evidence="8" id="KW-0902">Two-component regulatory system</keyword>
<comment type="caution">
    <text evidence="11">The sequence shown here is derived from an EMBL/GenBank/DDBJ whole genome shotgun (WGS) entry which is preliminary data.</text>
</comment>
<keyword evidence="9" id="KW-1133">Transmembrane helix</keyword>
<feature type="transmembrane region" description="Helical" evidence="9">
    <location>
        <begin position="119"/>
        <end position="152"/>
    </location>
</feature>
<dbReference type="GO" id="GO:0000155">
    <property type="term" value="F:phosphorelay sensor kinase activity"/>
    <property type="evidence" value="ECO:0007669"/>
    <property type="project" value="InterPro"/>
</dbReference>
<keyword evidence="6 11" id="KW-0418">Kinase</keyword>
<keyword evidence="9" id="KW-0812">Transmembrane</keyword>
<evidence type="ECO:0000256" key="3">
    <source>
        <dbReference type="ARBA" id="ARBA00022553"/>
    </source>
</evidence>
<dbReference type="InterPro" id="IPR025828">
    <property type="entry name" value="Put_sensor_dom"/>
</dbReference>
<evidence type="ECO:0000256" key="2">
    <source>
        <dbReference type="ARBA" id="ARBA00012438"/>
    </source>
</evidence>
<evidence type="ECO:0000313" key="11">
    <source>
        <dbReference type="EMBL" id="NKX93502.1"/>
    </source>
</evidence>
<evidence type="ECO:0000259" key="10">
    <source>
        <dbReference type="SMART" id="SM00387"/>
    </source>
</evidence>
<dbReference type="Proteomes" id="UP000774283">
    <property type="component" value="Unassembled WGS sequence"/>
</dbReference>
<dbReference type="InterPro" id="IPR036890">
    <property type="entry name" value="HATPase_C_sf"/>
</dbReference>
<keyword evidence="12" id="KW-1185">Reference proteome</keyword>
<dbReference type="Pfam" id="PF07730">
    <property type="entry name" value="HisKA_3"/>
    <property type="match status" value="1"/>
</dbReference>
<gene>
    <name evidence="11" type="ORF">HF995_09500</name>
</gene>
<evidence type="ECO:0000256" key="6">
    <source>
        <dbReference type="ARBA" id="ARBA00022777"/>
    </source>
</evidence>
<name>A0A9X5FEI6_9MICO</name>
<protein>
    <recommendedName>
        <fullName evidence="2">histidine kinase</fullName>
        <ecNumber evidence="2">2.7.13.3</ecNumber>
    </recommendedName>
</protein>
<keyword evidence="7" id="KW-0067">ATP-binding</keyword>
<dbReference type="Pfam" id="PF13796">
    <property type="entry name" value="Sensor"/>
    <property type="match status" value="1"/>
</dbReference>
<keyword evidence="9" id="KW-0472">Membrane</keyword>
<evidence type="ECO:0000256" key="8">
    <source>
        <dbReference type="ARBA" id="ARBA00023012"/>
    </source>
</evidence>
<proteinExistence type="predicted"/>
<dbReference type="PANTHER" id="PTHR24421:SF10">
    <property type="entry name" value="NITRATE_NITRITE SENSOR PROTEIN NARQ"/>
    <property type="match status" value="1"/>
</dbReference>
<dbReference type="SMART" id="SM00387">
    <property type="entry name" value="HATPase_c"/>
    <property type="match status" value="1"/>
</dbReference>
<dbReference type="InterPro" id="IPR003594">
    <property type="entry name" value="HATPase_dom"/>
</dbReference>
<keyword evidence="5" id="KW-0547">Nucleotide-binding</keyword>
<evidence type="ECO:0000256" key="7">
    <source>
        <dbReference type="ARBA" id="ARBA00022840"/>
    </source>
</evidence>
<dbReference type="RefSeq" id="WP_168447518.1">
    <property type="nucleotide sequence ID" value="NZ_JAAXOW010000002.1"/>
</dbReference>
<reference evidence="11 12" key="1">
    <citation type="submission" date="2020-04" db="EMBL/GenBank/DDBJ databases">
        <title>MicrobeNet Type strains.</title>
        <authorList>
            <person name="Nicholson A.C."/>
        </authorList>
    </citation>
    <scope>NUCLEOTIDE SEQUENCE [LARGE SCALE GENOMIC DNA]</scope>
    <source>
        <strain evidence="11 12">ATCC BAA-789</strain>
    </source>
</reference>
<evidence type="ECO:0000256" key="5">
    <source>
        <dbReference type="ARBA" id="ARBA00022741"/>
    </source>
</evidence>
<feature type="transmembrane region" description="Helical" evidence="9">
    <location>
        <begin position="50"/>
        <end position="70"/>
    </location>
</feature>
<keyword evidence="3" id="KW-0597">Phosphoprotein</keyword>
<dbReference type="AlphaFoldDB" id="A0A9X5FEI6"/>